<feature type="signal peptide" evidence="1">
    <location>
        <begin position="1"/>
        <end position="26"/>
    </location>
</feature>
<dbReference type="EMBL" id="CP021081">
    <property type="protein sequence ID" value="ASN80371.1"/>
    <property type="molecule type" value="Genomic_DNA"/>
</dbReference>
<gene>
    <name evidence="2" type="ORF">DFI_04530</name>
</gene>
<dbReference type="AlphaFoldDB" id="A0A221SUT2"/>
<dbReference type="STRING" id="317577.GCA_000419625_00231"/>
<organism evidence="2 3">
    <name type="scientific">Deinococcus ficus</name>
    <dbReference type="NCBI Taxonomy" id="317577"/>
    <lineage>
        <taxon>Bacteria</taxon>
        <taxon>Thermotogati</taxon>
        <taxon>Deinococcota</taxon>
        <taxon>Deinococci</taxon>
        <taxon>Deinococcales</taxon>
        <taxon>Deinococcaceae</taxon>
        <taxon>Deinococcus</taxon>
    </lineage>
</organism>
<evidence type="ECO:0000313" key="2">
    <source>
        <dbReference type="EMBL" id="ASN80371.1"/>
    </source>
</evidence>
<feature type="chain" id="PRO_5011246406" evidence="1">
    <location>
        <begin position="27"/>
        <end position="343"/>
    </location>
</feature>
<dbReference type="KEGG" id="dfc:DFI_04530"/>
<proteinExistence type="predicted"/>
<dbReference type="Proteomes" id="UP000259030">
    <property type="component" value="Chromosome"/>
</dbReference>
<reference evidence="2 3" key="1">
    <citation type="submission" date="2017-05" db="EMBL/GenBank/DDBJ databases">
        <title>The complete genome sequence of Deinococcus ficus isolated from the rhizosphere of the Ficus religiosa L. in Taiwan.</title>
        <authorList>
            <person name="Wu K.-M."/>
            <person name="Liao T.-L."/>
            <person name="Liu Y.-M."/>
            <person name="Young C.-C."/>
            <person name="Tsai S.-F."/>
        </authorList>
    </citation>
    <scope>NUCLEOTIDE SEQUENCE [LARGE SCALE GENOMIC DNA]</scope>
    <source>
        <strain evidence="2 3">CC-FR2-10</strain>
    </source>
</reference>
<evidence type="ECO:0000313" key="3">
    <source>
        <dbReference type="Proteomes" id="UP000259030"/>
    </source>
</evidence>
<name>A0A221SUT2_9DEIO</name>
<keyword evidence="1" id="KW-0732">Signal</keyword>
<accession>A0A221SUT2</accession>
<protein>
    <submittedName>
        <fullName evidence="2">Uncharacterized protein</fullName>
    </submittedName>
</protein>
<dbReference type="RefSeq" id="WP_051307472.1">
    <property type="nucleotide sequence ID" value="NZ_CP021081.1"/>
</dbReference>
<evidence type="ECO:0000256" key="1">
    <source>
        <dbReference type="SAM" id="SignalP"/>
    </source>
</evidence>
<keyword evidence="3" id="KW-1185">Reference proteome</keyword>
<sequence length="343" mass="34648">MSVSFRPSLRRAALVVLTGACLSAHAAATSLDFGVTYVSPLGSPQAGLLVGRVGVADVPLFGGQFGVDASNLALDASYARTLAIPPAGAVTSRTDLAVTWQGGLRLLSRVTGGLGPVALNVGGAYFTAPVTAFDPLAAWTLAPADTRPSGWNVDLTVRYRVSRTLIAVGGGEFGAQASGFLGVEGRQDLTQVVAPADPEVPDSEPETETVGTVTWRLGARAGQGVLGATAGVSYSTPAGFGVNVDALLGPDSLGLTASLGAADLFGEGSTLNLYGAYEPWRWAAVPVRFGLESALPAGPGTLTLDLRGGLDAQGAAGYGARVGYRLPLDALLNPAGEEGDGTP</sequence>